<proteinExistence type="predicted"/>
<keyword evidence="1" id="KW-1133">Transmembrane helix</keyword>
<evidence type="ECO:0000259" key="2">
    <source>
        <dbReference type="Pfam" id="PF02582"/>
    </source>
</evidence>
<feature type="transmembrane region" description="Helical" evidence="1">
    <location>
        <begin position="250"/>
        <end position="267"/>
    </location>
</feature>
<keyword evidence="1" id="KW-0472">Membrane</keyword>
<gene>
    <name evidence="3" type="ORF">GEAMG1_0387</name>
</gene>
<name>A0ABN8HGW2_9BACT</name>
<dbReference type="Proteomes" id="UP001295463">
    <property type="component" value="Chromosome"/>
</dbReference>
<evidence type="ECO:0000313" key="4">
    <source>
        <dbReference type="Proteomes" id="UP001295463"/>
    </source>
</evidence>
<evidence type="ECO:0000256" key="1">
    <source>
        <dbReference type="SAM" id="Phobius"/>
    </source>
</evidence>
<keyword evidence="4" id="KW-1185">Reference proteome</keyword>
<dbReference type="PANTHER" id="PTHR16255">
    <property type="entry name" value="REQUIRED FOR MEIOTIC NUCLEAR DIVISION PROTEIN 1 HOMOLOG"/>
    <property type="match status" value="1"/>
</dbReference>
<dbReference type="PANTHER" id="PTHR16255:SF1">
    <property type="entry name" value="REQUIRED FOR MEIOTIC NUCLEAR DIVISION PROTEIN 1 HOMOLOG"/>
    <property type="match status" value="1"/>
</dbReference>
<dbReference type="InterPro" id="IPR003734">
    <property type="entry name" value="DUF155"/>
</dbReference>
<keyword evidence="1" id="KW-0812">Transmembrane</keyword>
<evidence type="ECO:0000313" key="3">
    <source>
        <dbReference type="EMBL" id="CAH2030209.1"/>
    </source>
</evidence>
<dbReference type="Pfam" id="PF02582">
    <property type="entry name" value="DUF155"/>
    <property type="match status" value="1"/>
</dbReference>
<dbReference type="InterPro" id="IPR051624">
    <property type="entry name" value="RMD1/Sad1-interacting"/>
</dbReference>
<reference evidence="3 4" key="1">
    <citation type="submission" date="2022-03" db="EMBL/GenBank/DDBJ databases">
        <authorList>
            <person name="Koch H."/>
        </authorList>
    </citation>
    <scope>NUCLEOTIDE SEQUENCE [LARGE SCALE GENOMIC DNA]</scope>
    <source>
        <strain evidence="3 4">G1</strain>
    </source>
</reference>
<dbReference type="RefSeq" id="WP_305731160.1">
    <property type="nucleotide sequence ID" value="NZ_OW150024.1"/>
</dbReference>
<accession>A0ABN8HGW2</accession>
<feature type="domain" description="DUF155" evidence="2">
    <location>
        <begin position="54"/>
        <end position="223"/>
    </location>
</feature>
<organism evidence="3 4">
    <name type="scientific">Trichlorobacter ammonificans</name>
    <dbReference type="NCBI Taxonomy" id="2916410"/>
    <lineage>
        <taxon>Bacteria</taxon>
        <taxon>Pseudomonadati</taxon>
        <taxon>Thermodesulfobacteriota</taxon>
        <taxon>Desulfuromonadia</taxon>
        <taxon>Geobacterales</taxon>
        <taxon>Geobacteraceae</taxon>
        <taxon>Trichlorobacter</taxon>
    </lineage>
</organism>
<sequence>MTDITFIAFAVNGELDLNRLAGRLAIPRRFRWEEPMRLHPVTFTPSVAGDTLGVYLYYFGSLVFLNCADDIIARFLDGLKQHVEILKNQTRLPFRDDYRLSVVAGAETAITNDGMTAPLFREELPEIISFVIAKSVALELIEERIDTVFDDVGGLIGRLEQGVLELPDRRLARLAAAVLGFKYTSISHIMVLDKPDITWNNEEADRLYLTMADLFELTPRYQEIKHKSETLMNVTEVFSSLSHARRAARLEWIIIILIAFEIIMALLEKFLPR</sequence>
<dbReference type="EMBL" id="OW150024">
    <property type="protein sequence ID" value="CAH2030209.1"/>
    <property type="molecule type" value="Genomic_DNA"/>
</dbReference>
<protein>
    <recommendedName>
        <fullName evidence="2">DUF155 domain-containing protein</fullName>
    </recommendedName>
</protein>